<reference evidence="3" key="1">
    <citation type="submission" date="2022-11" db="UniProtKB">
        <authorList>
            <consortium name="WormBaseParasite"/>
        </authorList>
    </citation>
    <scope>IDENTIFICATION</scope>
</reference>
<evidence type="ECO:0000313" key="3">
    <source>
        <dbReference type="WBParaSite" id="jg23437"/>
    </source>
</evidence>
<sequence length="100" mass="11528">MSSNDSDRKPDELQLHDDKVAPVNRKRLRNHDTATKIEAVNKKPITSRRRNLVSPEVASRTGRRKSRSDALEFNSVLLMKYSRDTEAGGRRRRGSARKRQ</sequence>
<feature type="compositionally biased region" description="Basic and acidic residues" evidence="1">
    <location>
        <begin position="1"/>
        <end position="20"/>
    </location>
</feature>
<proteinExistence type="predicted"/>
<keyword evidence="2" id="KW-1185">Reference proteome</keyword>
<accession>A0A915DUX2</accession>
<feature type="compositionally biased region" description="Basic and acidic residues" evidence="1">
    <location>
        <begin position="30"/>
        <end position="41"/>
    </location>
</feature>
<evidence type="ECO:0000256" key="1">
    <source>
        <dbReference type="SAM" id="MobiDB-lite"/>
    </source>
</evidence>
<evidence type="ECO:0000313" key="2">
    <source>
        <dbReference type="Proteomes" id="UP000887574"/>
    </source>
</evidence>
<feature type="region of interest" description="Disordered" evidence="1">
    <location>
        <begin position="1"/>
        <end position="72"/>
    </location>
</feature>
<protein>
    <submittedName>
        <fullName evidence="3">Uncharacterized protein</fullName>
    </submittedName>
</protein>
<organism evidence="2 3">
    <name type="scientific">Ditylenchus dipsaci</name>
    <dbReference type="NCBI Taxonomy" id="166011"/>
    <lineage>
        <taxon>Eukaryota</taxon>
        <taxon>Metazoa</taxon>
        <taxon>Ecdysozoa</taxon>
        <taxon>Nematoda</taxon>
        <taxon>Chromadorea</taxon>
        <taxon>Rhabditida</taxon>
        <taxon>Tylenchina</taxon>
        <taxon>Tylenchomorpha</taxon>
        <taxon>Sphaerularioidea</taxon>
        <taxon>Anguinidae</taxon>
        <taxon>Anguininae</taxon>
        <taxon>Ditylenchus</taxon>
    </lineage>
</organism>
<name>A0A915DUX2_9BILA</name>
<dbReference type="AlphaFoldDB" id="A0A915DUX2"/>
<dbReference type="WBParaSite" id="jg23437">
    <property type="protein sequence ID" value="jg23437"/>
    <property type="gene ID" value="jg23437"/>
</dbReference>
<dbReference type="Proteomes" id="UP000887574">
    <property type="component" value="Unplaced"/>
</dbReference>